<protein>
    <submittedName>
        <fullName evidence="6">AraC family transcriptional regulator</fullName>
    </submittedName>
</protein>
<dbReference type="InterPro" id="IPR003313">
    <property type="entry name" value="AraC-bd"/>
</dbReference>
<dbReference type="InterPro" id="IPR018060">
    <property type="entry name" value="HTH_AraC"/>
</dbReference>
<feature type="domain" description="HTH araC/xylS-type" evidence="4">
    <location>
        <begin position="194"/>
        <end position="292"/>
    </location>
</feature>
<keyword evidence="7" id="KW-1185">Reference proteome</keyword>
<dbReference type="InterPro" id="IPR037923">
    <property type="entry name" value="HTH-like"/>
</dbReference>
<dbReference type="SUPFAM" id="SSF46689">
    <property type="entry name" value="Homeodomain-like"/>
    <property type="match status" value="2"/>
</dbReference>
<dbReference type="Pfam" id="PF01497">
    <property type="entry name" value="Peripla_BP_2"/>
    <property type="match status" value="1"/>
</dbReference>
<dbReference type="Proteomes" id="UP000831782">
    <property type="component" value="Chromosome"/>
</dbReference>
<dbReference type="PROSITE" id="PS01124">
    <property type="entry name" value="HTH_ARAC_FAMILY_2"/>
    <property type="match status" value="1"/>
</dbReference>
<dbReference type="SUPFAM" id="SSF51215">
    <property type="entry name" value="Regulatory protein AraC"/>
    <property type="match status" value="1"/>
</dbReference>
<gene>
    <name evidence="6" type="ORF">MUN88_07455</name>
</gene>
<keyword evidence="1" id="KW-0805">Transcription regulation</keyword>
<keyword evidence="3" id="KW-0804">Transcription</keyword>
<reference evidence="6 7" key="1">
    <citation type="submission" date="2022-04" db="EMBL/GenBank/DDBJ databases">
        <title>Gracilibacillus sp. isolated from saltern.</title>
        <authorList>
            <person name="Won M."/>
            <person name="Lee C.-M."/>
            <person name="Woen H.-Y."/>
            <person name="Kwon S.-W."/>
        </authorList>
    </citation>
    <scope>NUCLEOTIDE SEQUENCE [LARGE SCALE GENOMIC DNA]</scope>
    <source>
        <strain evidence="6 7">SSWR10-1</strain>
    </source>
</reference>
<dbReference type="InterPro" id="IPR009057">
    <property type="entry name" value="Homeodomain-like_sf"/>
</dbReference>
<organism evidence="6 7">
    <name type="scientific">Gracilibacillus caseinilyticus</name>
    <dbReference type="NCBI Taxonomy" id="2932256"/>
    <lineage>
        <taxon>Bacteria</taxon>
        <taxon>Bacillati</taxon>
        <taxon>Bacillota</taxon>
        <taxon>Bacilli</taxon>
        <taxon>Bacillales</taxon>
        <taxon>Bacillaceae</taxon>
        <taxon>Gracilibacillus</taxon>
    </lineage>
</organism>
<name>A0ABY4EZR9_9BACI</name>
<dbReference type="SUPFAM" id="SSF53807">
    <property type="entry name" value="Helical backbone' metal receptor"/>
    <property type="match status" value="1"/>
</dbReference>
<feature type="domain" description="Fe/B12 periplasmic-binding" evidence="5">
    <location>
        <begin position="296"/>
        <end position="557"/>
    </location>
</feature>
<sequence length="562" mass="67260">MLFAQSSYFMSVFPPFIGFICYNLIKNDSQLRERRISTVHEIKQFDHSIYSFMLNRLEWIKKDNHYRLRFTWCNHYLLLYIAKGEGFLYINEEKIAVNQKEVYLCKPGDTYALHLTSEIELYAFHFEVSGEPWQRMNTIIRLQAIDPVWSYCNQLHSMSEPNSELENFRMQIVFQELFYFILSSEKGASENRVLEAKKYMDLYYDKTIQIEQLARIAQVSEHYFVDLFTKQYGLSPIKYLHQQRLAEAKRLLIQSDARSRDIAKKIGINDEYYFSRWFKKKTGMSPSAFRSTHKTYIAVSQREFMGQLLALDIVPYAAPLHPKWTPFYYEHYRTDIPVHLSAYKIDQHHHANMEKMQQYRPEIIITNQSDSSQLDNKQHGKTKMLCIEEESTWRMQLQEIAAFLKKEDRAAKWLRSFDRKKNKLKKDLQNNYSDASFLFLRKFKQSFYLTSSRSVSELFFEELGMRSAYGQQPVHEQEIQLKEIVQMNPDHIMLMICQEQETLYDWKQLQHSMDWMKIKAVNNDNVYCIATDPWFEYSAVAHDRMLQKIRDLLIEFCPNDDK</sequence>
<evidence type="ECO:0000256" key="2">
    <source>
        <dbReference type="ARBA" id="ARBA00023125"/>
    </source>
</evidence>
<evidence type="ECO:0000256" key="1">
    <source>
        <dbReference type="ARBA" id="ARBA00023015"/>
    </source>
</evidence>
<dbReference type="InterPro" id="IPR002491">
    <property type="entry name" value="ABC_transptr_periplasmic_BD"/>
</dbReference>
<proteinExistence type="predicted"/>
<evidence type="ECO:0000259" key="4">
    <source>
        <dbReference type="PROSITE" id="PS01124"/>
    </source>
</evidence>
<dbReference type="Pfam" id="PF02311">
    <property type="entry name" value="AraC_binding"/>
    <property type="match status" value="1"/>
</dbReference>
<evidence type="ECO:0000259" key="5">
    <source>
        <dbReference type="PROSITE" id="PS50983"/>
    </source>
</evidence>
<accession>A0ABY4EZR9</accession>
<evidence type="ECO:0000313" key="7">
    <source>
        <dbReference type="Proteomes" id="UP000831782"/>
    </source>
</evidence>
<dbReference type="Gene3D" id="3.40.50.1980">
    <property type="entry name" value="Nitrogenase molybdenum iron protein domain"/>
    <property type="match status" value="2"/>
</dbReference>
<dbReference type="EMBL" id="CP095072">
    <property type="protein sequence ID" value="UOQ49896.1"/>
    <property type="molecule type" value="Genomic_DNA"/>
</dbReference>
<dbReference type="SMART" id="SM00342">
    <property type="entry name" value="HTH_ARAC"/>
    <property type="match status" value="1"/>
</dbReference>
<dbReference type="Pfam" id="PF12833">
    <property type="entry name" value="HTH_18"/>
    <property type="match status" value="1"/>
</dbReference>
<dbReference type="RefSeq" id="WP_244722867.1">
    <property type="nucleotide sequence ID" value="NZ_CP095072.1"/>
</dbReference>
<dbReference type="PANTHER" id="PTHR43280:SF28">
    <property type="entry name" value="HTH-TYPE TRANSCRIPTIONAL ACTIVATOR RHAS"/>
    <property type="match status" value="1"/>
</dbReference>
<evidence type="ECO:0000256" key="3">
    <source>
        <dbReference type="ARBA" id="ARBA00023163"/>
    </source>
</evidence>
<dbReference type="PANTHER" id="PTHR43280">
    <property type="entry name" value="ARAC-FAMILY TRANSCRIPTIONAL REGULATOR"/>
    <property type="match status" value="1"/>
</dbReference>
<keyword evidence="2" id="KW-0238">DNA-binding</keyword>
<evidence type="ECO:0000313" key="6">
    <source>
        <dbReference type="EMBL" id="UOQ49896.1"/>
    </source>
</evidence>
<dbReference type="PROSITE" id="PS50983">
    <property type="entry name" value="FE_B12_PBP"/>
    <property type="match status" value="1"/>
</dbReference>
<dbReference type="Gene3D" id="1.10.10.60">
    <property type="entry name" value="Homeodomain-like"/>
    <property type="match status" value="2"/>
</dbReference>